<organism evidence="3">
    <name type="scientific">Erythrolobus madagascarensis</name>
    <dbReference type="NCBI Taxonomy" id="708628"/>
    <lineage>
        <taxon>Eukaryota</taxon>
        <taxon>Rhodophyta</taxon>
        <taxon>Bangiophyceae</taxon>
        <taxon>Porphyridiales</taxon>
        <taxon>Porphyridiaceae</taxon>
        <taxon>Erythrolobus</taxon>
    </lineage>
</organism>
<sequence>MAEFADVERALQRSPVDGQMMGFNSSSSNPAIGMKRSAERDSGAVARASIAGKNSMSSNFNLAPAAVDAEQLIHLSTAVSRASPRESANHPETSNMNGRKHKMARINLGGEENGIQLSSFEDPMSRSRRALENALMGSLPVESSPTGESIAGEVAGDINSDKDQAHEQQVGGSVRGSVSRTSPGAKSGLLERRLTSSDGDDNGEDEENGRFGKLSEEERKRRRAESNRLSAERSRERRKNYMKGLELGVKNLQAENVELKKAVLLYQQQIKMLTEIVRSTGSQEQVRAVAAVDAKVREHFK</sequence>
<reference evidence="3" key="1">
    <citation type="submission" date="2021-01" db="EMBL/GenBank/DDBJ databases">
        <authorList>
            <person name="Corre E."/>
            <person name="Pelletier E."/>
            <person name="Niang G."/>
            <person name="Scheremetjew M."/>
            <person name="Finn R."/>
            <person name="Kale V."/>
            <person name="Holt S."/>
            <person name="Cochrane G."/>
            <person name="Meng A."/>
            <person name="Brown T."/>
            <person name="Cohen L."/>
        </authorList>
    </citation>
    <scope>NUCLEOTIDE SEQUENCE</scope>
    <source>
        <strain evidence="3">CCMP3276</strain>
    </source>
</reference>
<dbReference type="EMBL" id="HBFE01000191">
    <property type="protein sequence ID" value="CAD8724040.1"/>
    <property type="molecule type" value="Transcribed_RNA"/>
</dbReference>
<feature type="compositionally biased region" description="Basic and acidic residues" evidence="1">
    <location>
        <begin position="208"/>
        <end position="235"/>
    </location>
</feature>
<feature type="domain" description="BZIP" evidence="2">
    <location>
        <begin position="217"/>
        <end position="280"/>
    </location>
</feature>
<feature type="compositionally biased region" description="Acidic residues" evidence="1">
    <location>
        <begin position="198"/>
        <end position="207"/>
    </location>
</feature>
<feature type="region of interest" description="Disordered" evidence="1">
    <location>
        <begin position="162"/>
        <end position="237"/>
    </location>
</feature>
<evidence type="ECO:0000259" key="2">
    <source>
        <dbReference type="PROSITE" id="PS50217"/>
    </source>
</evidence>
<dbReference type="PROSITE" id="PS50217">
    <property type="entry name" value="BZIP"/>
    <property type="match status" value="1"/>
</dbReference>
<gene>
    <name evidence="3" type="ORF">EMAD1354_LOCUS117</name>
</gene>
<dbReference type="InterPro" id="IPR004827">
    <property type="entry name" value="bZIP"/>
</dbReference>
<feature type="region of interest" description="Disordered" evidence="1">
    <location>
        <begin position="1"/>
        <end position="45"/>
    </location>
</feature>
<evidence type="ECO:0000256" key="1">
    <source>
        <dbReference type="SAM" id="MobiDB-lite"/>
    </source>
</evidence>
<dbReference type="AlphaFoldDB" id="A0A7S0T4P9"/>
<proteinExistence type="predicted"/>
<name>A0A7S0T4P9_9RHOD</name>
<feature type="compositionally biased region" description="Low complexity" evidence="1">
    <location>
        <begin position="170"/>
        <end position="180"/>
    </location>
</feature>
<feature type="compositionally biased region" description="Basic and acidic residues" evidence="1">
    <location>
        <begin position="1"/>
        <end position="11"/>
    </location>
</feature>
<dbReference type="Gene3D" id="1.20.5.170">
    <property type="match status" value="1"/>
</dbReference>
<dbReference type="GO" id="GO:0003700">
    <property type="term" value="F:DNA-binding transcription factor activity"/>
    <property type="evidence" value="ECO:0007669"/>
    <property type="project" value="InterPro"/>
</dbReference>
<accession>A0A7S0T4P9</accession>
<dbReference type="PROSITE" id="PS00036">
    <property type="entry name" value="BZIP_BASIC"/>
    <property type="match status" value="1"/>
</dbReference>
<feature type="region of interest" description="Disordered" evidence="1">
    <location>
        <begin position="79"/>
        <end position="100"/>
    </location>
</feature>
<dbReference type="SUPFAM" id="SSF57959">
    <property type="entry name" value="Leucine zipper domain"/>
    <property type="match status" value="1"/>
</dbReference>
<dbReference type="InterPro" id="IPR046347">
    <property type="entry name" value="bZIP_sf"/>
</dbReference>
<protein>
    <recommendedName>
        <fullName evidence="2">BZIP domain-containing protein</fullName>
    </recommendedName>
</protein>
<evidence type="ECO:0000313" key="3">
    <source>
        <dbReference type="EMBL" id="CAD8724040.1"/>
    </source>
</evidence>
<dbReference type="Pfam" id="PF00170">
    <property type="entry name" value="bZIP_1"/>
    <property type="match status" value="1"/>
</dbReference>
<dbReference type="SMART" id="SM00338">
    <property type="entry name" value="BRLZ"/>
    <property type="match status" value="1"/>
</dbReference>